<name>F4LPT6_TREBD</name>
<gene>
    <name evidence="1" type="ordered locus">Trebr_0585</name>
</gene>
<organism evidence="1 2">
    <name type="scientific">Treponema brennaborense (strain DSM 12168 / CIP 105900 / DD5/3)</name>
    <dbReference type="NCBI Taxonomy" id="906968"/>
    <lineage>
        <taxon>Bacteria</taxon>
        <taxon>Pseudomonadati</taxon>
        <taxon>Spirochaetota</taxon>
        <taxon>Spirochaetia</taxon>
        <taxon>Spirochaetales</taxon>
        <taxon>Treponemataceae</taxon>
        <taxon>Treponema</taxon>
    </lineage>
</organism>
<dbReference type="RefSeq" id="WP_013757747.1">
    <property type="nucleotide sequence ID" value="NC_015500.1"/>
</dbReference>
<evidence type="ECO:0008006" key="3">
    <source>
        <dbReference type="Google" id="ProtNLM"/>
    </source>
</evidence>
<reference evidence="2" key="1">
    <citation type="submission" date="2011-04" db="EMBL/GenBank/DDBJ databases">
        <title>The complete genome of Treponema brennaborense DSM 12168.</title>
        <authorList>
            <person name="Lucas S."/>
            <person name="Han J."/>
            <person name="Lapidus A."/>
            <person name="Bruce D."/>
            <person name="Goodwin L."/>
            <person name="Pitluck S."/>
            <person name="Peters L."/>
            <person name="Kyrpides N."/>
            <person name="Mavromatis K."/>
            <person name="Ivanova N."/>
            <person name="Mikhailova N."/>
            <person name="Pagani I."/>
            <person name="Teshima H."/>
            <person name="Detter J.C."/>
            <person name="Tapia R."/>
            <person name="Han C."/>
            <person name="Land M."/>
            <person name="Hauser L."/>
            <person name="Markowitz V."/>
            <person name="Cheng J.-F."/>
            <person name="Hugenholtz P."/>
            <person name="Woyke T."/>
            <person name="Wu D."/>
            <person name="Gronow S."/>
            <person name="Wellnitz S."/>
            <person name="Brambilla E."/>
            <person name="Klenk H.-P."/>
            <person name="Eisen J.A."/>
        </authorList>
    </citation>
    <scope>NUCLEOTIDE SEQUENCE [LARGE SCALE GENOMIC DNA]</scope>
    <source>
        <strain evidence="2">DSM 12168 / CIP 105900 / DD5/3</strain>
    </source>
</reference>
<protein>
    <recommendedName>
        <fullName evidence="3">Transcription activator effector binding protein</fullName>
    </recommendedName>
</protein>
<accession>F4LPT6</accession>
<dbReference type="Proteomes" id="UP000006546">
    <property type="component" value="Chromosome"/>
</dbReference>
<evidence type="ECO:0000313" key="1">
    <source>
        <dbReference type="EMBL" id="AEE16028.1"/>
    </source>
</evidence>
<dbReference type="AlphaFoldDB" id="F4LPT6"/>
<dbReference type="EMBL" id="CP002696">
    <property type="protein sequence ID" value="AEE16028.1"/>
    <property type="molecule type" value="Genomic_DNA"/>
</dbReference>
<sequence length="145" mass="16421">MTYRVKKLQLFQDLTFSAASENEDETLTRYTAGVGVKDMDPRLQDYLTEPVFCGGAVPPKENDALLSDKSGASDSAETVRLPAGTYAFIQGVYENETALFKAAETLWLECIWQEFRIQDSTVYMRKLKENDVVIFQLFRRIGESA</sequence>
<proteinExistence type="predicted"/>
<evidence type="ECO:0000313" key="2">
    <source>
        <dbReference type="Proteomes" id="UP000006546"/>
    </source>
</evidence>
<keyword evidence="2" id="KW-1185">Reference proteome</keyword>
<dbReference type="KEGG" id="tbe:Trebr_0585"/>
<dbReference type="STRING" id="906968.Trebr_0585"/>
<dbReference type="HOGENOM" id="CLU_1786036_0_0_12"/>